<evidence type="ECO:0000313" key="1">
    <source>
        <dbReference type="EMBL" id="GAU22689.1"/>
    </source>
</evidence>
<name>A0A2Z6MUS5_TRISU</name>
<evidence type="ECO:0000313" key="2">
    <source>
        <dbReference type="Proteomes" id="UP000242715"/>
    </source>
</evidence>
<proteinExistence type="predicted"/>
<reference evidence="2" key="1">
    <citation type="journal article" date="2017" name="Front. Plant Sci.">
        <title>Climate Clever Clovers: New Paradigm to Reduce the Environmental Footprint of Ruminants by Breeding Low Methanogenic Forages Utilizing Haplotype Variation.</title>
        <authorList>
            <person name="Kaur P."/>
            <person name="Appels R."/>
            <person name="Bayer P.E."/>
            <person name="Keeble-Gagnere G."/>
            <person name="Wang J."/>
            <person name="Hirakawa H."/>
            <person name="Shirasawa K."/>
            <person name="Vercoe P."/>
            <person name="Stefanova K."/>
            <person name="Durmic Z."/>
            <person name="Nichols P."/>
            <person name="Revell C."/>
            <person name="Isobe S.N."/>
            <person name="Edwards D."/>
            <person name="Erskine W."/>
        </authorList>
    </citation>
    <scope>NUCLEOTIDE SEQUENCE [LARGE SCALE GENOMIC DNA]</scope>
    <source>
        <strain evidence="2">cv. Daliak</strain>
    </source>
</reference>
<accession>A0A2Z6MUS5</accession>
<dbReference type="AlphaFoldDB" id="A0A2Z6MUS5"/>
<dbReference type="OrthoDB" id="10307119at2759"/>
<organism evidence="1 2">
    <name type="scientific">Trifolium subterraneum</name>
    <name type="common">Subterranean clover</name>
    <dbReference type="NCBI Taxonomy" id="3900"/>
    <lineage>
        <taxon>Eukaryota</taxon>
        <taxon>Viridiplantae</taxon>
        <taxon>Streptophyta</taxon>
        <taxon>Embryophyta</taxon>
        <taxon>Tracheophyta</taxon>
        <taxon>Spermatophyta</taxon>
        <taxon>Magnoliopsida</taxon>
        <taxon>eudicotyledons</taxon>
        <taxon>Gunneridae</taxon>
        <taxon>Pentapetalae</taxon>
        <taxon>rosids</taxon>
        <taxon>fabids</taxon>
        <taxon>Fabales</taxon>
        <taxon>Fabaceae</taxon>
        <taxon>Papilionoideae</taxon>
        <taxon>50 kb inversion clade</taxon>
        <taxon>NPAAA clade</taxon>
        <taxon>Hologalegina</taxon>
        <taxon>IRL clade</taxon>
        <taxon>Trifolieae</taxon>
        <taxon>Trifolium</taxon>
    </lineage>
</organism>
<dbReference type="EMBL" id="DF973251">
    <property type="protein sequence ID" value="GAU22689.1"/>
    <property type="molecule type" value="Genomic_DNA"/>
</dbReference>
<gene>
    <name evidence="1" type="ORF">TSUD_235110</name>
</gene>
<sequence length="100" mass="11370">MTLKQIPNVPKNQLRYNIKLYFFGFFTLSHIKHGYANVTGNATSPIKPAKLDKNGIATPIKKHKNPKKTWKNDQSHHGHGFFILVVYTDSMSSKTGIPYI</sequence>
<keyword evidence="2" id="KW-1185">Reference proteome</keyword>
<dbReference type="Proteomes" id="UP000242715">
    <property type="component" value="Unassembled WGS sequence"/>
</dbReference>
<protein>
    <submittedName>
        <fullName evidence="1">Uncharacterized protein</fullName>
    </submittedName>
</protein>